<feature type="domain" description="FecR protein" evidence="2">
    <location>
        <begin position="168"/>
        <end position="265"/>
    </location>
</feature>
<dbReference type="OrthoDB" id="1099963at2"/>
<accession>A0A1I0SCT4</accession>
<dbReference type="InterPro" id="IPR006860">
    <property type="entry name" value="FecR"/>
</dbReference>
<dbReference type="PANTHER" id="PTHR30273">
    <property type="entry name" value="PERIPLASMIC SIGNAL SENSOR AND SIGMA FACTOR ACTIVATOR FECR-RELATED"/>
    <property type="match status" value="1"/>
</dbReference>
<keyword evidence="1" id="KW-0472">Membrane</keyword>
<dbReference type="AlphaFoldDB" id="A0A1I0SCT4"/>
<dbReference type="InterPro" id="IPR012373">
    <property type="entry name" value="Ferrdict_sens_TM"/>
</dbReference>
<dbReference type="EMBL" id="FOJG01000002">
    <property type="protein sequence ID" value="SEW55344.1"/>
    <property type="molecule type" value="Genomic_DNA"/>
</dbReference>
<proteinExistence type="predicted"/>
<dbReference type="Pfam" id="PF04773">
    <property type="entry name" value="FecR"/>
    <property type="match status" value="1"/>
</dbReference>
<dbReference type="PANTHER" id="PTHR30273:SF2">
    <property type="entry name" value="PROTEIN FECR"/>
    <property type="match status" value="1"/>
</dbReference>
<dbReference type="Gene3D" id="3.55.50.30">
    <property type="match status" value="1"/>
</dbReference>
<keyword evidence="1" id="KW-1133">Transmembrane helix</keyword>
<dbReference type="Pfam" id="PF16344">
    <property type="entry name" value="FecR_C"/>
    <property type="match status" value="1"/>
</dbReference>
<dbReference type="InterPro" id="IPR032508">
    <property type="entry name" value="FecR_C"/>
</dbReference>
<protein>
    <submittedName>
        <fullName evidence="4">FecR protein</fullName>
    </submittedName>
</protein>
<evidence type="ECO:0000313" key="5">
    <source>
        <dbReference type="Proteomes" id="UP000199310"/>
    </source>
</evidence>
<evidence type="ECO:0000259" key="2">
    <source>
        <dbReference type="Pfam" id="PF04773"/>
    </source>
</evidence>
<reference evidence="5" key="1">
    <citation type="submission" date="2016-10" db="EMBL/GenBank/DDBJ databases">
        <authorList>
            <person name="Varghese N."/>
            <person name="Submissions S."/>
        </authorList>
    </citation>
    <scope>NUCLEOTIDE SEQUENCE [LARGE SCALE GENOMIC DNA]</scope>
    <source>
        <strain evidence="5">DSM 3695</strain>
    </source>
</reference>
<dbReference type="Gene3D" id="2.60.120.1440">
    <property type="match status" value="1"/>
</dbReference>
<dbReference type="GO" id="GO:0016989">
    <property type="term" value="F:sigma factor antagonist activity"/>
    <property type="evidence" value="ECO:0007669"/>
    <property type="project" value="TreeGrafter"/>
</dbReference>
<dbReference type="Proteomes" id="UP000199310">
    <property type="component" value="Unassembled WGS sequence"/>
</dbReference>
<sequence length="378" mass="41825">MIERRIVMKHEYYEKLVRGYVNKTLTEDELLVFTRLMQEGELDTYLEAAMNEAAGINGAEMPEEQPLPRRRLPLWWAAAAAIAGMIALVYFLRPVVSTSPGMANTLPHDLPPGGQQAILTLQDNSQVVLQPGKAGIISRQGQTLVLQQQPGQLQYQTDGGKDTSVWNTLTTPPGGQYQLVLSDGTQVWLNAASSISFPVAFPPGKREIRITGEVYLEVTTAGTKATPFLVKTPGQQVIVLGTHFNINSYSNEPSEKVTLLQGAVQVTNPGTRVPIQLRPGEQSVSKRGQAIRVQEVDTETVIDWKEGYFIFNDEDLESIMRKVARWYNVKVEYQCNPANLSFGGMVSRGKNLSAVLKIMESAGSVHFRIIDQKVIVMP</sequence>
<evidence type="ECO:0000256" key="1">
    <source>
        <dbReference type="SAM" id="Phobius"/>
    </source>
</evidence>
<gene>
    <name evidence="4" type="ORF">SAMN04488122_6365</name>
</gene>
<feature type="transmembrane region" description="Helical" evidence="1">
    <location>
        <begin position="74"/>
        <end position="92"/>
    </location>
</feature>
<organism evidence="4 5">
    <name type="scientific">Chitinophaga arvensicola</name>
    <dbReference type="NCBI Taxonomy" id="29529"/>
    <lineage>
        <taxon>Bacteria</taxon>
        <taxon>Pseudomonadati</taxon>
        <taxon>Bacteroidota</taxon>
        <taxon>Chitinophagia</taxon>
        <taxon>Chitinophagales</taxon>
        <taxon>Chitinophagaceae</taxon>
        <taxon>Chitinophaga</taxon>
    </lineage>
</organism>
<dbReference type="STRING" id="29529.SAMN04488122_6365"/>
<keyword evidence="5" id="KW-1185">Reference proteome</keyword>
<name>A0A1I0SCT4_9BACT</name>
<keyword evidence="1" id="KW-0812">Transmembrane</keyword>
<evidence type="ECO:0000313" key="4">
    <source>
        <dbReference type="EMBL" id="SEW55344.1"/>
    </source>
</evidence>
<evidence type="ECO:0000259" key="3">
    <source>
        <dbReference type="Pfam" id="PF16344"/>
    </source>
</evidence>
<dbReference type="PIRSF" id="PIRSF018266">
    <property type="entry name" value="FecR"/>
    <property type="match status" value="1"/>
</dbReference>
<feature type="domain" description="Protein FecR C-terminal" evidence="3">
    <location>
        <begin position="308"/>
        <end position="376"/>
    </location>
</feature>